<sequence length="191" mass="21548">PPFPKGSYRKYMNQLMRGNSDTEITFDKTNRNESFGVLESKKSLRTANTDPNMNNTSISECGLPLNRLHELPKDSTYLTSVLPYKKYSMLRDFLRTNHYSKYENDVFGHGSSSKSRNVCNASSSSDLVGSWQERYKSASACSVHTASTETLVGYEECPGSDDVDRGRNVIVHRREQTPNSRVQVVNSSRDS</sequence>
<feature type="non-terminal residue" evidence="1">
    <location>
        <position position="191"/>
    </location>
</feature>
<protein>
    <submittedName>
        <fullName evidence="1">Uncharacterized protein</fullName>
    </submittedName>
</protein>
<dbReference type="EMBL" id="GEDC01008046">
    <property type="protein sequence ID" value="JAS29252.1"/>
    <property type="molecule type" value="Transcribed_RNA"/>
</dbReference>
<gene>
    <name evidence="1" type="ORF">g.44553</name>
</gene>
<accession>A0A1B6DU98</accession>
<reference evidence="1" key="1">
    <citation type="submission" date="2015-12" db="EMBL/GenBank/DDBJ databases">
        <title>De novo transcriptome assembly of four potential Pierce s Disease insect vectors from Arizona vineyards.</title>
        <authorList>
            <person name="Tassone E.E."/>
        </authorList>
    </citation>
    <scope>NUCLEOTIDE SEQUENCE</scope>
</reference>
<proteinExistence type="predicted"/>
<name>A0A1B6DU98_9HEMI</name>
<feature type="non-terminal residue" evidence="1">
    <location>
        <position position="1"/>
    </location>
</feature>
<dbReference type="AlphaFoldDB" id="A0A1B6DU98"/>
<organism evidence="1">
    <name type="scientific">Clastoptera arizonana</name>
    <name type="common">Arizona spittle bug</name>
    <dbReference type="NCBI Taxonomy" id="38151"/>
    <lineage>
        <taxon>Eukaryota</taxon>
        <taxon>Metazoa</taxon>
        <taxon>Ecdysozoa</taxon>
        <taxon>Arthropoda</taxon>
        <taxon>Hexapoda</taxon>
        <taxon>Insecta</taxon>
        <taxon>Pterygota</taxon>
        <taxon>Neoptera</taxon>
        <taxon>Paraneoptera</taxon>
        <taxon>Hemiptera</taxon>
        <taxon>Auchenorrhyncha</taxon>
        <taxon>Cercopoidea</taxon>
        <taxon>Clastopteridae</taxon>
        <taxon>Clastoptera</taxon>
    </lineage>
</organism>
<evidence type="ECO:0000313" key="1">
    <source>
        <dbReference type="EMBL" id="JAS29252.1"/>
    </source>
</evidence>